<feature type="compositionally biased region" description="Basic and acidic residues" evidence="1">
    <location>
        <begin position="348"/>
        <end position="368"/>
    </location>
</feature>
<sequence length="493" mass="55131">MTTRFELLSEIDPSKFEAVTPSQFITFTMVNSLNHRRWLHAPALRVAVLDSPMVKADDESPIIAAVIVPRNRETDWTFCTESGHFQLLFKFHGVSRLFLIGNIPPHLGASVYKSLPVLDSEEQEKLKNELKPLLMSWYPKKSSDNDFPETLFLTDEDDVAYRVTVAKFLSPIVGEFLVEDVELVGGDDRNKQLRRRLRFKRMPKVIQSEALLVPIIPYDEATTLTNLQSLRSIEGAKFNADTTVLVQQYLIPMVAGMFLIASHLNEQIHQSLAPTALCLGVGGGVLINFLDTEMGFVVTGVEADAMVISAARFHFGLNNSGFNRLIVGDAIETIQNFPPPKPEEDSDELKVDDDIPEGDRDDSKVDENVPQEYHPKFDVIFVDLDSREAKNGFSAPPPEFVKKPVFESLRSLLDDHGVLIIHVVSLNQVFYTTLAEELKENFHKVFGINVGNQDNSVVMATVSPPSSTDDDNDFLKKLKSVTPGTNMDSIVEL</sequence>
<dbReference type="SUPFAM" id="SSF53335">
    <property type="entry name" value="S-adenosyl-L-methionine-dependent methyltransferases"/>
    <property type="match status" value="1"/>
</dbReference>
<proteinExistence type="predicted"/>
<dbReference type="EMBL" id="NBSK02000002">
    <property type="protein sequence ID" value="KAJ0223669.1"/>
    <property type="molecule type" value="Genomic_DNA"/>
</dbReference>
<protein>
    <submittedName>
        <fullName evidence="2">Uncharacterized protein</fullName>
    </submittedName>
</protein>
<name>A0A9R1XVY7_LACSA</name>
<organism evidence="2 3">
    <name type="scientific">Lactuca sativa</name>
    <name type="common">Garden lettuce</name>
    <dbReference type="NCBI Taxonomy" id="4236"/>
    <lineage>
        <taxon>Eukaryota</taxon>
        <taxon>Viridiplantae</taxon>
        <taxon>Streptophyta</taxon>
        <taxon>Embryophyta</taxon>
        <taxon>Tracheophyta</taxon>
        <taxon>Spermatophyta</taxon>
        <taxon>Magnoliopsida</taxon>
        <taxon>eudicotyledons</taxon>
        <taxon>Gunneridae</taxon>
        <taxon>Pentapetalae</taxon>
        <taxon>asterids</taxon>
        <taxon>campanulids</taxon>
        <taxon>Asterales</taxon>
        <taxon>Asteraceae</taxon>
        <taxon>Cichorioideae</taxon>
        <taxon>Cichorieae</taxon>
        <taxon>Lactucinae</taxon>
        <taxon>Lactuca</taxon>
    </lineage>
</organism>
<dbReference type="Gene3D" id="3.40.50.150">
    <property type="entry name" value="Vaccinia Virus protein VP39"/>
    <property type="match status" value="1"/>
</dbReference>
<dbReference type="Gramene" id="rna-gnl|WGS:NBSK|LSAT_2X102500_mrna">
    <property type="protein sequence ID" value="cds-PLY78313.1"/>
    <property type="gene ID" value="gene-LSAT_2X102500"/>
</dbReference>
<accession>A0A9R1XVY7</accession>
<dbReference type="AlphaFoldDB" id="A0A9R1XVY7"/>
<dbReference type="Proteomes" id="UP000235145">
    <property type="component" value="Unassembled WGS sequence"/>
</dbReference>
<evidence type="ECO:0000313" key="3">
    <source>
        <dbReference type="Proteomes" id="UP000235145"/>
    </source>
</evidence>
<evidence type="ECO:0000256" key="1">
    <source>
        <dbReference type="SAM" id="MobiDB-lite"/>
    </source>
</evidence>
<dbReference type="OrthoDB" id="411785at2759"/>
<dbReference type="InterPro" id="IPR029063">
    <property type="entry name" value="SAM-dependent_MTases_sf"/>
</dbReference>
<dbReference type="CDD" id="cd02440">
    <property type="entry name" value="AdoMet_MTases"/>
    <property type="match status" value="1"/>
</dbReference>
<reference evidence="2 3" key="1">
    <citation type="journal article" date="2017" name="Nat. Commun.">
        <title>Genome assembly with in vitro proximity ligation data and whole-genome triplication in lettuce.</title>
        <authorList>
            <person name="Reyes-Chin-Wo S."/>
            <person name="Wang Z."/>
            <person name="Yang X."/>
            <person name="Kozik A."/>
            <person name="Arikit S."/>
            <person name="Song C."/>
            <person name="Xia L."/>
            <person name="Froenicke L."/>
            <person name="Lavelle D.O."/>
            <person name="Truco M.J."/>
            <person name="Xia R."/>
            <person name="Zhu S."/>
            <person name="Xu C."/>
            <person name="Xu H."/>
            <person name="Xu X."/>
            <person name="Cox K."/>
            <person name="Korf I."/>
            <person name="Meyers B.C."/>
            <person name="Michelmore R.W."/>
        </authorList>
    </citation>
    <scope>NUCLEOTIDE SEQUENCE [LARGE SCALE GENOMIC DNA]</scope>
    <source>
        <strain evidence="3">cv. Salinas</strain>
        <tissue evidence="2">Seedlings</tissue>
    </source>
</reference>
<gene>
    <name evidence="2" type="ORF">LSAT_V11C200088350</name>
</gene>
<keyword evidence="3" id="KW-1185">Reference proteome</keyword>
<feature type="region of interest" description="Disordered" evidence="1">
    <location>
        <begin position="336"/>
        <end position="368"/>
    </location>
</feature>
<comment type="caution">
    <text evidence="2">The sequence shown here is derived from an EMBL/GenBank/DDBJ whole genome shotgun (WGS) entry which is preliminary data.</text>
</comment>
<evidence type="ECO:0000313" key="2">
    <source>
        <dbReference type="EMBL" id="KAJ0223669.1"/>
    </source>
</evidence>